<evidence type="ECO:0000313" key="3">
    <source>
        <dbReference type="Proteomes" id="UP000680067"/>
    </source>
</evidence>
<dbReference type="Proteomes" id="UP000680067">
    <property type="component" value="Unassembled WGS sequence"/>
</dbReference>
<dbReference type="RefSeq" id="WP_212688711.1">
    <property type="nucleotide sequence ID" value="NZ_JAGSPN010000012.1"/>
</dbReference>
<comment type="caution">
    <text evidence="2">The sequence shown here is derived from an EMBL/GenBank/DDBJ whole genome shotgun (WGS) entry which is preliminary data.</text>
</comment>
<dbReference type="AlphaFoldDB" id="A0A941I938"/>
<accession>A0A941I938</accession>
<name>A0A941I938_9BURK</name>
<dbReference type="InterPro" id="IPR054209">
    <property type="entry name" value="DUF6916"/>
</dbReference>
<gene>
    <name evidence="2" type="ORF">KDM89_14885</name>
</gene>
<feature type="domain" description="DUF6916" evidence="1">
    <location>
        <begin position="4"/>
        <end position="91"/>
    </location>
</feature>
<evidence type="ECO:0000313" key="2">
    <source>
        <dbReference type="EMBL" id="MBR7783428.1"/>
    </source>
</evidence>
<proteinExistence type="predicted"/>
<evidence type="ECO:0000259" key="1">
    <source>
        <dbReference type="Pfam" id="PF21880"/>
    </source>
</evidence>
<reference evidence="2" key="1">
    <citation type="submission" date="2021-04" db="EMBL/GenBank/DDBJ databases">
        <title>novel species isolated from subtropical streams in China.</title>
        <authorList>
            <person name="Lu H."/>
        </authorList>
    </citation>
    <scope>NUCLEOTIDE SEQUENCE</scope>
    <source>
        <strain evidence="2">LFS511W</strain>
    </source>
</reference>
<sequence length="97" mass="11134">MTISLSLFQAHTGSCFDIFFDNQQQLRLQLQEVSQKPCEPGYQAFSLLFFCDGIYQLEQNTYPLQHPELGENMIFLVPVAQQGTGVLYQATYYIKAE</sequence>
<keyword evidence="3" id="KW-1185">Reference proteome</keyword>
<organism evidence="2 3">
    <name type="scientific">Undibacterium luofuense</name>
    <dbReference type="NCBI Taxonomy" id="2828733"/>
    <lineage>
        <taxon>Bacteria</taxon>
        <taxon>Pseudomonadati</taxon>
        <taxon>Pseudomonadota</taxon>
        <taxon>Betaproteobacteria</taxon>
        <taxon>Burkholderiales</taxon>
        <taxon>Oxalobacteraceae</taxon>
        <taxon>Undibacterium</taxon>
    </lineage>
</organism>
<dbReference type="Pfam" id="PF21880">
    <property type="entry name" value="DUF6916"/>
    <property type="match status" value="1"/>
</dbReference>
<protein>
    <recommendedName>
        <fullName evidence="1">DUF6916 domain-containing protein</fullName>
    </recommendedName>
</protein>
<dbReference type="EMBL" id="JAGSPN010000012">
    <property type="protein sequence ID" value="MBR7783428.1"/>
    <property type="molecule type" value="Genomic_DNA"/>
</dbReference>